<reference evidence="2" key="1">
    <citation type="journal article" date="2022" name="Int. J. Syst. Evol. Microbiol.">
        <title>Anaeromyxobacter oryzae sp. nov., Anaeromyxobacter diazotrophicus sp. nov. and Anaeromyxobacter paludicola sp. nov., isolated from paddy soils.</title>
        <authorList>
            <person name="Itoh H."/>
            <person name="Xu Z."/>
            <person name="Mise K."/>
            <person name="Masuda Y."/>
            <person name="Ushijima N."/>
            <person name="Hayakawa C."/>
            <person name="Shiratori Y."/>
            <person name="Senoo K."/>
        </authorList>
    </citation>
    <scope>NUCLEOTIDE SEQUENCE [LARGE SCALE GENOMIC DNA]</scope>
    <source>
        <strain evidence="2">Red630</strain>
    </source>
</reference>
<name>A0ABM7X5V4_9BACT</name>
<gene>
    <name evidence="1" type="ORF">AMPC_03070</name>
</gene>
<dbReference type="PIRSF" id="PIRSF033563">
    <property type="entry name" value="UCP033563"/>
    <property type="match status" value="1"/>
</dbReference>
<evidence type="ECO:0000313" key="2">
    <source>
        <dbReference type="Proteomes" id="UP001162734"/>
    </source>
</evidence>
<keyword evidence="2" id="KW-1185">Reference proteome</keyword>
<accession>A0ABM7X5V4</accession>
<dbReference type="Proteomes" id="UP001162734">
    <property type="component" value="Chromosome"/>
</dbReference>
<dbReference type="Pfam" id="PF06245">
    <property type="entry name" value="DUF1015"/>
    <property type="match status" value="1"/>
</dbReference>
<dbReference type="InterPro" id="IPR008323">
    <property type="entry name" value="UCP033563"/>
</dbReference>
<dbReference type="PANTHER" id="PTHR36454">
    <property type="entry name" value="LMO2823 PROTEIN"/>
    <property type="match status" value="1"/>
</dbReference>
<evidence type="ECO:0000313" key="1">
    <source>
        <dbReference type="EMBL" id="BDG07194.1"/>
    </source>
</evidence>
<evidence type="ECO:0008006" key="3">
    <source>
        <dbReference type="Google" id="ProtNLM"/>
    </source>
</evidence>
<protein>
    <recommendedName>
        <fullName evidence="3">DUF1015 domain-containing protein</fullName>
    </recommendedName>
</protein>
<dbReference type="PANTHER" id="PTHR36454:SF1">
    <property type="entry name" value="DUF1015 DOMAIN-CONTAINING PROTEIN"/>
    <property type="match status" value="1"/>
</dbReference>
<sequence>MAAIAPFRGIRFATARAGRLGELISPPYDCISPGQQEQLLGRSPYNVTHLILGKEKAGDGPGENKYTRAAHTFQDWLAEGILRVDPRPAIYPSEQSFTAPDGRRLTRRGVIVACRLTDYREGLVIPHEKTLSAPKVDRLELIRNVKANLSPVFGFYQDDLHEVTGAVAPSALETIAEAISDDGVHHRLWRVDDPAVIATVREILAPKRVFIADGHTRYETALTYRDELDRARPGLPEDGGHRYVLMYLCATSDPGVVIYPTHRVVFGLPDLELSTLLPRLERWFRVETLEEDVRRTAGRAWAVSKLAEHGGKSTAFLMVSAADQKARVLTLRDDADLGIPELPRNDTLRALDVEILHGLIFEHVLGLSLDAQEHERSLGFVRDTGEAIHGALAGRYQLAFVVNPTPMWQVQAVADASETMPQKSTFFYPKLATGMVMRAVDPAERP</sequence>
<organism evidence="1 2">
    <name type="scientific">Anaeromyxobacter paludicola</name>
    <dbReference type="NCBI Taxonomy" id="2918171"/>
    <lineage>
        <taxon>Bacteria</taxon>
        <taxon>Pseudomonadati</taxon>
        <taxon>Myxococcota</taxon>
        <taxon>Myxococcia</taxon>
        <taxon>Myxococcales</taxon>
        <taxon>Cystobacterineae</taxon>
        <taxon>Anaeromyxobacteraceae</taxon>
        <taxon>Anaeromyxobacter</taxon>
    </lineage>
</organism>
<dbReference type="EMBL" id="AP025592">
    <property type="protein sequence ID" value="BDG07194.1"/>
    <property type="molecule type" value="Genomic_DNA"/>
</dbReference>
<proteinExistence type="predicted"/>
<dbReference type="RefSeq" id="WP_248343796.1">
    <property type="nucleotide sequence ID" value="NZ_AP025592.1"/>
</dbReference>